<dbReference type="Pfam" id="PF18759">
    <property type="entry name" value="Plavaka"/>
    <property type="match status" value="1"/>
</dbReference>
<reference evidence="1" key="1">
    <citation type="submission" date="2020-07" db="EMBL/GenBank/DDBJ databases">
        <authorList>
            <person name="Nieuwenhuis M."/>
            <person name="Van De Peppel L.J.J."/>
        </authorList>
    </citation>
    <scope>NUCLEOTIDE SEQUENCE</scope>
    <source>
        <strain evidence="1">AP01</strain>
        <tissue evidence="1">Mycelium</tissue>
    </source>
</reference>
<accession>A0A9P7G0F5</accession>
<evidence type="ECO:0000313" key="1">
    <source>
        <dbReference type="EMBL" id="KAG5640671.1"/>
    </source>
</evidence>
<sequence length="530" mass="59367">MTTSHQVWFQDPLQVLESQLANPSFNNKIDYAPKKVTKGGKRQYKNLMSGKWAWAQADAIAQDPDCHGVMFAPVILGSDKTTVSVATGQNNFYPLCTAYPEDLDDGSKAQHRSHQHTNTLLQGCLLAELWDVYGIVSDLVVCNADILVMPQHIKLDILPQPFTKSFPCANIHELLVPDLLHQIIKGTFKDHIVDWVMLYIKTTYMKQRADKILADIDRRIALVPPFPGLHHFSKGHGFKQWTGSDSKGLMKVYLPAIAGHVPDQMVQAVVALIKFCYLVCHNIIDDNTISAIEEALLRFHTHHEIFRKVGVRPNGFLLPCQHSLKHYVHFIKLFGAPNGLCSSITENKHIKVVKQPYRCSNKYKPLGQMLLTNQCLNKLAAARVNFTALGMLEGAGLPDFLLDGNPGPPPPPPLLMPPLAMPNDNEQQEMGAVDDPKSQVEIMLAKCYVRKVPKDIYNLARHLNLPWLPELTQRYLHDIIHPDTPMPGTQVTTAHLPHISGMTRIYMSAAFMQRTHADDLPGFTGLNVAH</sequence>
<reference evidence="1" key="2">
    <citation type="submission" date="2021-10" db="EMBL/GenBank/DDBJ databases">
        <title>Phylogenomics reveals ancestral predisposition of the termite-cultivated fungus Termitomyces towards a domesticated lifestyle.</title>
        <authorList>
            <person name="Auxier B."/>
            <person name="Grum-Grzhimaylo A."/>
            <person name="Cardenas M.E."/>
            <person name="Lodge J.D."/>
            <person name="Laessoe T."/>
            <person name="Pedersen O."/>
            <person name="Smith M.E."/>
            <person name="Kuyper T.W."/>
            <person name="Franco-Molano E.A."/>
            <person name="Baroni T.J."/>
            <person name="Aanen D.K."/>
        </authorList>
    </citation>
    <scope>NUCLEOTIDE SEQUENCE</scope>
    <source>
        <strain evidence="1">AP01</strain>
        <tissue evidence="1">Mycelium</tissue>
    </source>
</reference>
<organism evidence="1 2">
    <name type="scientific">Asterophora parasitica</name>
    <dbReference type="NCBI Taxonomy" id="117018"/>
    <lineage>
        <taxon>Eukaryota</taxon>
        <taxon>Fungi</taxon>
        <taxon>Dikarya</taxon>
        <taxon>Basidiomycota</taxon>
        <taxon>Agaricomycotina</taxon>
        <taxon>Agaricomycetes</taxon>
        <taxon>Agaricomycetidae</taxon>
        <taxon>Agaricales</taxon>
        <taxon>Tricholomatineae</taxon>
        <taxon>Lyophyllaceae</taxon>
        <taxon>Asterophora</taxon>
    </lineage>
</organism>
<keyword evidence="2" id="KW-1185">Reference proteome</keyword>
<feature type="non-terminal residue" evidence="1">
    <location>
        <position position="530"/>
    </location>
</feature>
<dbReference type="Proteomes" id="UP000775547">
    <property type="component" value="Unassembled WGS sequence"/>
</dbReference>
<comment type="caution">
    <text evidence="1">The sequence shown here is derived from an EMBL/GenBank/DDBJ whole genome shotgun (WGS) entry which is preliminary data.</text>
</comment>
<name>A0A9P7G0F5_9AGAR</name>
<dbReference type="EMBL" id="JABCKV010000572">
    <property type="protein sequence ID" value="KAG5640671.1"/>
    <property type="molecule type" value="Genomic_DNA"/>
</dbReference>
<evidence type="ECO:0000313" key="2">
    <source>
        <dbReference type="Proteomes" id="UP000775547"/>
    </source>
</evidence>
<dbReference type="OrthoDB" id="3199698at2759"/>
<dbReference type="AlphaFoldDB" id="A0A9P7G0F5"/>
<proteinExistence type="predicted"/>
<dbReference type="InterPro" id="IPR041078">
    <property type="entry name" value="Plavaka"/>
</dbReference>
<gene>
    <name evidence="1" type="ORF">DXG03_007595</name>
</gene>
<protein>
    <submittedName>
        <fullName evidence="1">Uncharacterized protein</fullName>
    </submittedName>
</protein>